<proteinExistence type="predicted"/>
<dbReference type="Pfam" id="PF03129">
    <property type="entry name" value="HGTP_anticodon"/>
    <property type="match status" value="1"/>
</dbReference>
<comment type="caution">
    <text evidence="2">The sequence shown here is derived from an EMBL/GenBank/DDBJ whole genome shotgun (WGS) entry which is preliminary data.</text>
</comment>
<dbReference type="PANTHER" id="PTHR11439:SF485">
    <property type="entry name" value="REVERSE TRANSCRIPTASE TY1_COPIA-TYPE DOMAIN-CONTAINING PROTEIN"/>
    <property type="match status" value="1"/>
</dbReference>
<protein>
    <submittedName>
        <fullName evidence="2">Mitochondrial protein</fullName>
    </submittedName>
</protein>
<dbReference type="InterPro" id="IPR004154">
    <property type="entry name" value="Anticodon-bd"/>
</dbReference>
<evidence type="ECO:0000313" key="2">
    <source>
        <dbReference type="EMBL" id="RDX77676.1"/>
    </source>
</evidence>
<sequence>MQAPCVDHWTAVLRILKYIKKTPGQGLLYEDKGDTHISCYCDADWAGSPIDRRSTIGFCISIGGNVVSWKSKKQNTVARSSAEAEYRAMTSATCELIWVRDQIHQAGFHVDADTTDRKIQKKVREAQLAQYNYILVVGEEEANTGQKKEMFSPDVFETEMEDRVSVVRILPI</sequence>
<evidence type="ECO:0000313" key="3">
    <source>
        <dbReference type="Proteomes" id="UP000257109"/>
    </source>
</evidence>
<dbReference type="EMBL" id="QJKJ01009115">
    <property type="protein sequence ID" value="RDX77676.1"/>
    <property type="molecule type" value="Genomic_DNA"/>
</dbReference>
<dbReference type="InterPro" id="IPR036621">
    <property type="entry name" value="Anticodon-bd_dom_sf"/>
</dbReference>
<dbReference type="AlphaFoldDB" id="A0A371FHB5"/>
<gene>
    <name evidence="2" type="ORF">CR513_42161</name>
</gene>
<name>A0A371FHB5_MUCPR</name>
<evidence type="ECO:0000259" key="1">
    <source>
        <dbReference type="Pfam" id="PF03129"/>
    </source>
</evidence>
<reference evidence="2" key="1">
    <citation type="submission" date="2018-05" db="EMBL/GenBank/DDBJ databases">
        <title>Draft genome of Mucuna pruriens seed.</title>
        <authorList>
            <person name="Nnadi N.E."/>
            <person name="Vos R."/>
            <person name="Hasami M.H."/>
            <person name="Devisetty U.K."/>
            <person name="Aguiy J.C."/>
        </authorList>
    </citation>
    <scope>NUCLEOTIDE SEQUENCE [LARGE SCALE GENOMIC DNA]</scope>
    <source>
        <strain evidence="2">JCA_2017</strain>
    </source>
</reference>
<dbReference type="Gene3D" id="3.40.50.800">
    <property type="entry name" value="Anticodon-binding domain"/>
    <property type="match status" value="1"/>
</dbReference>
<dbReference type="CDD" id="cd09272">
    <property type="entry name" value="RNase_HI_RT_Ty1"/>
    <property type="match status" value="1"/>
</dbReference>
<organism evidence="2 3">
    <name type="scientific">Mucuna pruriens</name>
    <name type="common">Velvet bean</name>
    <name type="synonym">Dolichos pruriens</name>
    <dbReference type="NCBI Taxonomy" id="157652"/>
    <lineage>
        <taxon>Eukaryota</taxon>
        <taxon>Viridiplantae</taxon>
        <taxon>Streptophyta</taxon>
        <taxon>Embryophyta</taxon>
        <taxon>Tracheophyta</taxon>
        <taxon>Spermatophyta</taxon>
        <taxon>Magnoliopsida</taxon>
        <taxon>eudicotyledons</taxon>
        <taxon>Gunneridae</taxon>
        <taxon>Pentapetalae</taxon>
        <taxon>rosids</taxon>
        <taxon>fabids</taxon>
        <taxon>Fabales</taxon>
        <taxon>Fabaceae</taxon>
        <taxon>Papilionoideae</taxon>
        <taxon>50 kb inversion clade</taxon>
        <taxon>NPAAA clade</taxon>
        <taxon>indigoferoid/millettioid clade</taxon>
        <taxon>Phaseoleae</taxon>
        <taxon>Mucuna</taxon>
    </lineage>
</organism>
<feature type="non-terminal residue" evidence="2">
    <location>
        <position position="1"/>
    </location>
</feature>
<dbReference type="PANTHER" id="PTHR11439">
    <property type="entry name" value="GAG-POL-RELATED RETROTRANSPOSON"/>
    <property type="match status" value="1"/>
</dbReference>
<dbReference type="SUPFAM" id="SSF52954">
    <property type="entry name" value="Class II aaRS ABD-related"/>
    <property type="match status" value="1"/>
</dbReference>
<feature type="domain" description="Anticodon-binding" evidence="1">
    <location>
        <begin position="99"/>
        <end position="146"/>
    </location>
</feature>
<dbReference type="Proteomes" id="UP000257109">
    <property type="component" value="Unassembled WGS sequence"/>
</dbReference>
<accession>A0A371FHB5</accession>
<keyword evidence="3" id="KW-1185">Reference proteome</keyword>
<dbReference type="OrthoDB" id="414945at2759"/>